<name>A0A2P5E818_TREOI</name>
<evidence type="ECO:0000313" key="1">
    <source>
        <dbReference type="EMBL" id="PON81644.1"/>
    </source>
</evidence>
<dbReference type="AlphaFoldDB" id="A0A2P5E818"/>
<dbReference type="EMBL" id="JXTC01000211">
    <property type="protein sequence ID" value="PON81644.1"/>
    <property type="molecule type" value="Genomic_DNA"/>
</dbReference>
<dbReference type="OrthoDB" id="1751703at2759"/>
<evidence type="ECO:0000313" key="2">
    <source>
        <dbReference type="Proteomes" id="UP000237000"/>
    </source>
</evidence>
<accession>A0A2P5E818</accession>
<proteinExistence type="predicted"/>
<sequence>MPRSENKVADTLSHVHFEPSLAVLTFYQVLDMEEIGCQVSKDAQLALIKEDILQGHNVHPNFTVEQGPLLYQGRFVVSCNCLIILIPLRDIRKSPRYAKECHENSIGMANMSLDSQFMNRIALWLLHHQICCGPY</sequence>
<dbReference type="Proteomes" id="UP000237000">
    <property type="component" value="Unassembled WGS sequence"/>
</dbReference>
<comment type="caution">
    <text evidence="1">The sequence shown here is derived from an EMBL/GenBank/DDBJ whole genome shotgun (WGS) entry which is preliminary data.</text>
</comment>
<dbReference type="InParanoid" id="A0A2P5E818"/>
<organism evidence="1 2">
    <name type="scientific">Trema orientale</name>
    <name type="common">Charcoal tree</name>
    <name type="synonym">Celtis orientalis</name>
    <dbReference type="NCBI Taxonomy" id="63057"/>
    <lineage>
        <taxon>Eukaryota</taxon>
        <taxon>Viridiplantae</taxon>
        <taxon>Streptophyta</taxon>
        <taxon>Embryophyta</taxon>
        <taxon>Tracheophyta</taxon>
        <taxon>Spermatophyta</taxon>
        <taxon>Magnoliopsida</taxon>
        <taxon>eudicotyledons</taxon>
        <taxon>Gunneridae</taxon>
        <taxon>Pentapetalae</taxon>
        <taxon>rosids</taxon>
        <taxon>fabids</taxon>
        <taxon>Rosales</taxon>
        <taxon>Cannabaceae</taxon>
        <taxon>Trema</taxon>
    </lineage>
</organism>
<protein>
    <submittedName>
        <fullName evidence="1">Uncharacterized protein</fullName>
    </submittedName>
</protein>
<gene>
    <name evidence="1" type="ORF">TorRG33x02_225370</name>
</gene>
<keyword evidence="2" id="KW-1185">Reference proteome</keyword>
<reference evidence="2" key="1">
    <citation type="submission" date="2016-06" db="EMBL/GenBank/DDBJ databases">
        <title>Parallel loss of symbiosis genes in relatives of nitrogen-fixing non-legume Parasponia.</title>
        <authorList>
            <person name="Van Velzen R."/>
            <person name="Holmer R."/>
            <person name="Bu F."/>
            <person name="Rutten L."/>
            <person name="Van Zeijl A."/>
            <person name="Liu W."/>
            <person name="Santuari L."/>
            <person name="Cao Q."/>
            <person name="Sharma T."/>
            <person name="Shen D."/>
            <person name="Roswanjaya Y."/>
            <person name="Wardhani T."/>
            <person name="Kalhor M.S."/>
            <person name="Jansen J."/>
            <person name="Van den Hoogen J."/>
            <person name="Gungor B."/>
            <person name="Hartog M."/>
            <person name="Hontelez J."/>
            <person name="Verver J."/>
            <person name="Yang W.-C."/>
            <person name="Schijlen E."/>
            <person name="Repin R."/>
            <person name="Schilthuizen M."/>
            <person name="Schranz E."/>
            <person name="Heidstra R."/>
            <person name="Miyata K."/>
            <person name="Fedorova E."/>
            <person name="Kohlen W."/>
            <person name="Bisseling T."/>
            <person name="Smit S."/>
            <person name="Geurts R."/>
        </authorList>
    </citation>
    <scope>NUCLEOTIDE SEQUENCE [LARGE SCALE GENOMIC DNA]</scope>
    <source>
        <strain evidence="2">cv. RG33-2</strain>
    </source>
</reference>